<accession>A0ACA9M213</accession>
<reference evidence="1" key="1">
    <citation type="submission" date="2021-06" db="EMBL/GenBank/DDBJ databases">
        <authorList>
            <person name="Kallberg Y."/>
            <person name="Tangrot J."/>
            <person name="Rosling A."/>
        </authorList>
    </citation>
    <scope>NUCLEOTIDE SEQUENCE</scope>
    <source>
        <strain evidence="1">AU212A</strain>
    </source>
</reference>
<sequence length="42" mass="4970">MQSCEYVAVNSSPDNRKKCRVQKFDQRVAKRLITFRSFLTFA</sequence>
<evidence type="ECO:0000313" key="2">
    <source>
        <dbReference type="Proteomes" id="UP000789860"/>
    </source>
</evidence>
<keyword evidence="2" id="KW-1185">Reference proteome</keyword>
<proteinExistence type="predicted"/>
<organism evidence="1 2">
    <name type="scientific">Scutellospora calospora</name>
    <dbReference type="NCBI Taxonomy" id="85575"/>
    <lineage>
        <taxon>Eukaryota</taxon>
        <taxon>Fungi</taxon>
        <taxon>Fungi incertae sedis</taxon>
        <taxon>Mucoromycota</taxon>
        <taxon>Glomeromycotina</taxon>
        <taxon>Glomeromycetes</taxon>
        <taxon>Diversisporales</taxon>
        <taxon>Gigasporaceae</taxon>
        <taxon>Scutellospora</taxon>
    </lineage>
</organism>
<dbReference type="EMBL" id="CAJVPM010009134">
    <property type="protein sequence ID" value="CAG8561380.1"/>
    <property type="molecule type" value="Genomic_DNA"/>
</dbReference>
<protein>
    <submittedName>
        <fullName evidence="1">4636_t:CDS:1</fullName>
    </submittedName>
</protein>
<dbReference type="Proteomes" id="UP000789860">
    <property type="component" value="Unassembled WGS sequence"/>
</dbReference>
<gene>
    <name evidence="1" type="ORF">SCALOS_LOCUS5520</name>
</gene>
<name>A0ACA9M213_9GLOM</name>
<feature type="non-terminal residue" evidence="1">
    <location>
        <position position="42"/>
    </location>
</feature>
<evidence type="ECO:0000313" key="1">
    <source>
        <dbReference type="EMBL" id="CAG8561380.1"/>
    </source>
</evidence>
<comment type="caution">
    <text evidence="1">The sequence shown here is derived from an EMBL/GenBank/DDBJ whole genome shotgun (WGS) entry which is preliminary data.</text>
</comment>